<dbReference type="SUPFAM" id="SSF51283">
    <property type="entry name" value="dUTPase-like"/>
    <property type="match status" value="1"/>
</dbReference>
<evidence type="ECO:0000256" key="2">
    <source>
        <dbReference type="ARBA" id="ARBA00012379"/>
    </source>
</evidence>
<sequence length="140" mass="15354">MKLKVKKLNSEAKLPAYNYHGDAGMDLFALETVRVEPGEIARIRSGIAVEIPEGCVGLCWDKSGKSINHGIKVLAGVIDSGFRGELVMGVINLSKESYTFEKGHKVMQMLIQKVEYVDIEEVENLSEAERGEHGFGSTGK</sequence>
<dbReference type="GO" id="GO:0004170">
    <property type="term" value="F:dUTP diphosphatase activity"/>
    <property type="evidence" value="ECO:0007669"/>
    <property type="project" value="UniProtKB-EC"/>
</dbReference>
<dbReference type="CDD" id="cd07557">
    <property type="entry name" value="trimeric_dUTPase"/>
    <property type="match status" value="1"/>
</dbReference>
<protein>
    <recommendedName>
        <fullName evidence="2">dUTP diphosphatase</fullName>
        <ecNumber evidence="2">3.6.1.23</ecNumber>
    </recommendedName>
</protein>
<dbReference type="InterPro" id="IPR036157">
    <property type="entry name" value="dUTPase-like_sf"/>
</dbReference>
<evidence type="ECO:0000313" key="7">
    <source>
        <dbReference type="EMBL" id="OHB16378.1"/>
    </source>
</evidence>
<accession>A0A1G2V420</accession>
<comment type="catalytic activity">
    <reaction evidence="5">
        <text>dUTP + H2O = dUMP + diphosphate + H(+)</text>
        <dbReference type="Rhea" id="RHEA:10248"/>
        <dbReference type="ChEBI" id="CHEBI:15377"/>
        <dbReference type="ChEBI" id="CHEBI:15378"/>
        <dbReference type="ChEBI" id="CHEBI:33019"/>
        <dbReference type="ChEBI" id="CHEBI:61555"/>
        <dbReference type="ChEBI" id="CHEBI:246422"/>
        <dbReference type="EC" id="3.6.1.23"/>
    </reaction>
</comment>
<dbReference type="GO" id="GO:0006226">
    <property type="term" value="P:dUMP biosynthetic process"/>
    <property type="evidence" value="ECO:0007669"/>
    <property type="project" value="InterPro"/>
</dbReference>
<dbReference type="InterPro" id="IPR033704">
    <property type="entry name" value="dUTPase_trimeric"/>
</dbReference>
<evidence type="ECO:0000259" key="6">
    <source>
        <dbReference type="Pfam" id="PF00692"/>
    </source>
</evidence>
<evidence type="ECO:0000256" key="1">
    <source>
        <dbReference type="ARBA" id="ARBA00006581"/>
    </source>
</evidence>
<keyword evidence="3 7" id="KW-0378">Hydrolase</keyword>
<gene>
    <name evidence="7" type="ORF">A2431_01625</name>
</gene>
<comment type="caution">
    <text evidence="7">The sequence shown here is derived from an EMBL/GenBank/DDBJ whole genome shotgun (WGS) entry which is preliminary data.</text>
</comment>
<dbReference type="EC" id="3.6.1.23" evidence="2"/>
<reference evidence="7 8" key="1">
    <citation type="journal article" date="2016" name="Nat. Commun.">
        <title>Thousands of microbial genomes shed light on interconnected biogeochemical processes in an aquifer system.</title>
        <authorList>
            <person name="Anantharaman K."/>
            <person name="Brown C.T."/>
            <person name="Hug L.A."/>
            <person name="Sharon I."/>
            <person name="Castelle C.J."/>
            <person name="Probst A.J."/>
            <person name="Thomas B.C."/>
            <person name="Singh A."/>
            <person name="Wilkins M.J."/>
            <person name="Karaoz U."/>
            <person name="Brodie E.L."/>
            <person name="Williams K.H."/>
            <person name="Hubbard S.S."/>
            <person name="Banfield J.F."/>
        </authorList>
    </citation>
    <scope>NUCLEOTIDE SEQUENCE [LARGE SCALE GENOMIC DNA]</scope>
</reference>
<dbReference type="AlphaFoldDB" id="A0A1G2V420"/>
<proteinExistence type="inferred from homology"/>
<evidence type="ECO:0000313" key="8">
    <source>
        <dbReference type="Proteomes" id="UP000177697"/>
    </source>
</evidence>
<dbReference type="EMBL" id="MHWW01000002">
    <property type="protein sequence ID" value="OHB16378.1"/>
    <property type="molecule type" value="Genomic_DNA"/>
</dbReference>
<dbReference type="InterPro" id="IPR029054">
    <property type="entry name" value="dUTPase-like"/>
</dbReference>
<evidence type="ECO:0000256" key="5">
    <source>
        <dbReference type="ARBA" id="ARBA00047686"/>
    </source>
</evidence>
<evidence type="ECO:0000256" key="4">
    <source>
        <dbReference type="ARBA" id="ARBA00023080"/>
    </source>
</evidence>
<feature type="domain" description="dUTPase-like" evidence="6">
    <location>
        <begin position="11"/>
        <end position="139"/>
    </location>
</feature>
<name>A0A1G2V420_9BACT</name>
<organism evidence="7 8">
    <name type="scientific">Candidatus Zambryskibacteria bacterium RIFOXYC1_FULL_39_10</name>
    <dbReference type="NCBI Taxonomy" id="1802779"/>
    <lineage>
        <taxon>Bacteria</taxon>
        <taxon>Candidatus Zambryskiibacteriota</taxon>
    </lineage>
</organism>
<dbReference type="Pfam" id="PF00692">
    <property type="entry name" value="dUTPase"/>
    <property type="match status" value="1"/>
</dbReference>
<keyword evidence="4" id="KW-0546">Nucleotide metabolism</keyword>
<comment type="similarity">
    <text evidence="1">Belongs to the dUTPase family.</text>
</comment>
<dbReference type="NCBIfam" id="NF001862">
    <property type="entry name" value="PRK00601.1"/>
    <property type="match status" value="1"/>
</dbReference>
<dbReference type="GO" id="GO:0046081">
    <property type="term" value="P:dUTP catabolic process"/>
    <property type="evidence" value="ECO:0007669"/>
    <property type="project" value="InterPro"/>
</dbReference>
<dbReference type="PANTHER" id="PTHR11241:SF0">
    <property type="entry name" value="DEOXYURIDINE 5'-TRIPHOSPHATE NUCLEOTIDOHYDROLASE"/>
    <property type="match status" value="1"/>
</dbReference>
<dbReference type="PANTHER" id="PTHR11241">
    <property type="entry name" value="DEOXYURIDINE 5'-TRIPHOSPHATE NUCLEOTIDOHYDROLASE"/>
    <property type="match status" value="1"/>
</dbReference>
<evidence type="ECO:0000256" key="3">
    <source>
        <dbReference type="ARBA" id="ARBA00022801"/>
    </source>
</evidence>
<dbReference type="Proteomes" id="UP000177697">
    <property type="component" value="Unassembled WGS sequence"/>
</dbReference>
<dbReference type="GO" id="GO:0000287">
    <property type="term" value="F:magnesium ion binding"/>
    <property type="evidence" value="ECO:0007669"/>
    <property type="project" value="InterPro"/>
</dbReference>
<dbReference type="NCBIfam" id="TIGR00576">
    <property type="entry name" value="dut"/>
    <property type="match status" value="1"/>
</dbReference>
<dbReference type="InterPro" id="IPR008181">
    <property type="entry name" value="dUTPase"/>
</dbReference>
<dbReference type="Gene3D" id="2.70.40.10">
    <property type="match status" value="1"/>
</dbReference>